<dbReference type="Proteomes" id="UP000230084">
    <property type="component" value="Unassembled WGS sequence"/>
</dbReference>
<feature type="transmembrane region" description="Helical" evidence="6">
    <location>
        <begin position="9"/>
        <end position="29"/>
    </location>
</feature>
<feature type="transmembrane region" description="Helical" evidence="6">
    <location>
        <begin position="319"/>
        <end position="339"/>
    </location>
</feature>
<dbReference type="CDD" id="cd13128">
    <property type="entry name" value="MATE_Wzx_like"/>
    <property type="match status" value="1"/>
</dbReference>
<feature type="transmembrane region" description="Helical" evidence="6">
    <location>
        <begin position="144"/>
        <end position="163"/>
    </location>
</feature>
<feature type="transmembrane region" description="Helical" evidence="6">
    <location>
        <begin position="41"/>
        <end position="64"/>
    </location>
</feature>
<keyword evidence="4 6" id="KW-1133">Transmembrane helix</keyword>
<dbReference type="GO" id="GO:0005886">
    <property type="term" value="C:plasma membrane"/>
    <property type="evidence" value="ECO:0007669"/>
    <property type="project" value="UniProtKB-SubCell"/>
</dbReference>
<dbReference type="Pfam" id="PF01943">
    <property type="entry name" value="Polysacc_synt"/>
    <property type="match status" value="1"/>
</dbReference>
<feature type="transmembrane region" description="Helical" evidence="6">
    <location>
        <begin position="290"/>
        <end position="313"/>
    </location>
</feature>
<proteinExistence type="predicted"/>
<feature type="transmembrane region" description="Helical" evidence="6">
    <location>
        <begin position="414"/>
        <end position="433"/>
    </location>
</feature>
<feature type="transmembrane region" description="Helical" evidence="6">
    <location>
        <begin position="111"/>
        <end position="132"/>
    </location>
</feature>
<feature type="transmembrane region" description="Helical" evidence="6">
    <location>
        <begin position="169"/>
        <end position="189"/>
    </location>
</feature>
<dbReference type="InterPro" id="IPR050833">
    <property type="entry name" value="Poly_Biosynth_Transport"/>
</dbReference>
<keyword evidence="2" id="KW-1003">Cell membrane</keyword>
<protein>
    <submittedName>
        <fullName evidence="7">Uncharacterized protein</fullName>
    </submittedName>
</protein>
<reference evidence="7 8" key="1">
    <citation type="submission" date="2017-09" db="EMBL/GenBank/DDBJ databases">
        <title>Depth-based differentiation of microbial function through sediment-hosted aquifers and enrichment of novel symbionts in the deep terrestrial subsurface.</title>
        <authorList>
            <person name="Probst A.J."/>
            <person name="Ladd B."/>
            <person name="Jarett J.K."/>
            <person name="Geller-Mcgrath D.E."/>
            <person name="Sieber C.M."/>
            <person name="Emerson J.B."/>
            <person name="Anantharaman K."/>
            <person name="Thomas B.C."/>
            <person name="Malmstrom R."/>
            <person name="Stieglmeier M."/>
            <person name="Klingl A."/>
            <person name="Woyke T."/>
            <person name="Ryan C.M."/>
            <person name="Banfield J.F."/>
        </authorList>
    </citation>
    <scope>NUCLEOTIDE SEQUENCE [LARGE SCALE GENOMIC DNA]</scope>
    <source>
        <strain evidence="7">CG10_big_fil_rev_8_21_14_0_10_50_16</strain>
    </source>
</reference>
<evidence type="ECO:0000256" key="2">
    <source>
        <dbReference type="ARBA" id="ARBA00022475"/>
    </source>
</evidence>
<name>A0A2H0RQC5_9BACT</name>
<evidence type="ECO:0000256" key="4">
    <source>
        <dbReference type="ARBA" id="ARBA00022989"/>
    </source>
</evidence>
<evidence type="ECO:0000256" key="1">
    <source>
        <dbReference type="ARBA" id="ARBA00004651"/>
    </source>
</evidence>
<keyword evidence="3 6" id="KW-0812">Transmembrane</keyword>
<dbReference type="InterPro" id="IPR002797">
    <property type="entry name" value="Polysacc_synth"/>
</dbReference>
<comment type="subcellular location">
    <subcellularLocation>
        <location evidence="1">Cell membrane</location>
        <topology evidence="1">Multi-pass membrane protein</topology>
    </subcellularLocation>
</comment>
<evidence type="ECO:0000256" key="3">
    <source>
        <dbReference type="ARBA" id="ARBA00022692"/>
    </source>
</evidence>
<feature type="transmembrane region" description="Helical" evidence="6">
    <location>
        <begin position="209"/>
        <end position="228"/>
    </location>
</feature>
<feature type="transmembrane region" description="Helical" evidence="6">
    <location>
        <begin position="382"/>
        <end position="402"/>
    </location>
</feature>
<dbReference type="AlphaFoldDB" id="A0A2H0RQC5"/>
<gene>
    <name evidence="7" type="ORF">COV06_00960</name>
</gene>
<dbReference type="PANTHER" id="PTHR30250">
    <property type="entry name" value="PST FAMILY PREDICTED COLANIC ACID TRANSPORTER"/>
    <property type="match status" value="1"/>
</dbReference>
<sequence>MSQLAKNTAYLTAASIGQKIVAFFYFAVIARMVGVEFTGKYFLALSLTTMVGVIADFGLTSVLIRDIAKRPDEQEGLLAHVIGLKLGLSLLAVAIVVALSFALGYDELTRTLMYTASLVMVLDTFHLTFYGVFRGHHRLGTESIGIFIGQLVTLLIGVVSLIISPNLLFLIVALIGGSLWNVLFAATRLSRMGIHPFRLSFSRQKAKRLLRVALPFALAAIFVKVYSTADSILLERFLGDEGVGLYSIAYKLTYAFQFLPMAFVAALYPTLSTLVHKKDTEQLTSVFHSALWYMSLLAVPVVFGIATTADLIVPLVYGSAYFGSILPLQLLVFVLLFIFLDFPIGSLLNADDRQGTKTLIMFWTMIINVVANIVLIPRLGILGASTAALLSFAFMFIVGLFAVRKTLRLEARSILARIGPVLLSGLCMATVVLSTKPVLGILTIPLGGAVYVTCLFLFRSVSLESFRNVKRGMIV</sequence>
<accession>A0A2H0RQC5</accession>
<evidence type="ECO:0000256" key="5">
    <source>
        <dbReference type="ARBA" id="ARBA00023136"/>
    </source>
</evidence>
<evidence type="ECO:0000256" key="6">
    <source>
        <dbReference type="SAM" id="Phobius"/>
    </source>
</evidence>
<keyword evidence="5 6" id="KW-0472">Membrane</keyword>
<feature type="transmembrane region" description="Helical" evidence="6">
    <location>
        <begin position="359"/>
        <end position="376"/>
    </location>
</feature>
<feature type="transmembrane region" description="Helical" evidence="6">
    <location>
        <begin position="76"/>
        <end position="105"/>
    </location>
</feature>
<feature type="transmembrane region" description="Helical" evidence="6">
    <location>
        <begin position="439"/>
        <end position="458"/>
    </location>
</feature>
<comment type="caution">
    <text evidence="7">The sequence shown here is derived from an EMBL/GenBank/DDBJ whole genome shotgun (WGS) entry which is preliminary data.</text>
</comment>
<dbReference type="PANTHER" id="PTHR30250:SF11">
    <property type="entry name" value="O-ANTIGEN TRANSPORTER-RELATED"/>
    <property type="match status" value="1"/>
</dbReference>
<organism evidence="7 8">
    <name type="scientific">Candidatus Uhrbacteria bacterium CG10_big_fil_rev_8_21_14_0_10_50_16</name>
    <dbReference type="NCBI Taxonomy" id="1975039"/>
    <lineage>
        <taxon>Bacteria</taxon>
        <taxon>Candidatus Uhriibacteriota</taxon>
    </lineage>
</organism>
<dbReference type="EMBL" id="PCYM01000001">
    <property type="protein sequence ID" value="PIR47955.1"/>
    <property type="molecule type" value="Genomic_DNA"/>
</dbReference>
<feature type="transmembrane region" description="Helical" evidence="6">
    <location>
        <begin position="248"/>
        <end position="269"/>
    </location>
</feature>
<evidence type="ECO:0000313" key="7">
    <source>
        <dbReference type="EMBL" id="PIR47955.1"/>
    </source>
</evidence>
<evidence type="ECO:0000313" key="8">
    <source>
        <dbReference type="Proteomes" id="UP000230084"/>
    </source>
</evidence>